<keyword evidence="8" id="KW-0687">Ribonucleoprotein</keyword>
<dbReference type="Proteomes" id="UP000695022">
    <property type="component" value="Unplaced"/>
</dbReference>
<evidence type="ECO:0000256" key="5">
    <source>
        <dbReference type="ARBA" id="ARBA00023054"/>
    </source>
</evidence>
<name>A0ABM1DUV6_PRICU</name>
<comment type="subcellular location">
    <subcellularLocation>
        <location evidence="2">Mitochondrion</location>
    </subcellularLocation>
    <subcellularLocation>
        <location evidence="1">Nucleus</location>
    </subcellularLocation>
</comment>
<evidence type="ECO:0000313" key="16">
    <source>
        <dbReference type="RefSeq" id="XP_014663727.1"/>
    </source>
</evidence>
<dbReference type="GeneID" id="106806335"/>
<keyword evidence="15" id="KW-1185">Reference proteome</keyword>
<evidence type="ECO:0000313" key="15">
    <source>
        <dbReference type="Proteomes" id="UP000695022"/>
    </source>
</evidence>
<dbReference type="PANTHER" id="PTHR31761:SF1">
    <property type="entry name" value="LARGE RIBOSOMAL SUBUNIT PROTEIN ML64"/>
    <property type="match status" value="1"/>
</dbReference>
<evidence type="ECO:0000256" key="13">
    <source>
        <dbReference type="ARBA" id="ARBA00060144"/>
    </source>
</evidence>
<evidence type="ECO:0000256" key="1">
    <source>
        <dbReference type="ARBA" id="ARBA00004123"/>
    </source>
</evidence>
<proteinExistence type="inferred from homology"/>
<accession>A0ABM1DUV6</accession>
<keyword evidence="7" id="KW-0539">Nucleus</keyword>
<evidence type="ECO:0000256" key="4">
    <source>
        <dbReference type="ARBA" id="ARBA00022980"/>
    </source>
</evidence>
<organism evidence="15 16">
    <name type="scientific">Priapulus caudatus</name>
    <name type="common">Priapulid worm</name>
    <dbReference type="NCBI Taxonomy" id="37621"/>
    <lineage>
        <taxon>Eukaryota</taxon>
        <taxon>Metazoa</taxon>
        <taxon>Ecdysozoa</taxon>
        <taxon>Scalidophora</taxon>
        <taxon>Priapulida</taxon>
        <taxon>Priapulimorpha</taxon>
        <taxon>Priapulimorphida</taxon>
        <taxon>Priapulidae</taxon>
        <taxon>Priapulus</taxon>
    </lineage>
</organism>
<evidence type="ECO:0000256" key="12">
    <source>
        <dbReference type="ARBA" id="ARBA00035485"/>
    </source>
</evidence>
<keyword evidence="5" id="KW-0175">Coiled coil</keyword>
<gene>
    <name evidence="16" type="primary">LOC106806335</name>
</gene>
<dbReference type="PANTHER" id="PTHR31761">
    <property type="entry name" value="GROWTH ARREST AND DNA DAMAGE-INDUCIBLE PROTEINS-INTERACTING PROTEIN 1 GADD45GIP1"/>
    <property type="match status" value="1"/>
</dbReference>
<dbReference type="Pfam" id="PF10147">
    <property type="entry name" value="CR6_interact"/>
    <property type="match status" value="1"/>
</dbReference>
<keyword evidence="9" id="KW-0131">Cell cycle</keyword>
<evidence type="ECO:0000256" key="2">
    <source>
        <dbReference type="ARBA" id="ARBA00004173"/>
    </source>
</evidence>
<dbReference type="Gene3D" id="6.10.280.120">
    <property type="entry name" value="Growth arrest and DNA-damage-inducible proteins-interacting protein 1"/>
    <property type="match status" value="1"/>
</dbReference>
<comment type="similarity">
    <text evidence="3">Belongs to the mitochondrion-specific ribosomal protein mL64 family.</text>
</comment>
<comment type="function">
    <text evidence="13">Acts as a negative regulator of G1 to S cell cycle phase progression by inhibiting cyclin-dependent kinases. Inhibitory effects are additive with GADD45 proteins but also occur in the absence of GADD45 proteins. Acts as a repressor of the orphan nuclear receptor NR4A1 by inhibiting AB domain-mediated transcriptional activity. May be involved in the hormone-mediated regulation of NR4A1 transcriptional activity. May play a role in mitochondrial protein synthesis.</text>
</comment>
<evidence type="ECO:0000256" key="8">
    <source>
        <dbReference type="ARBA" id="ARBA00023274"/>
    </source>
</evidence>
<evidence type="ECO:0000256" key="14">
    <source>
        <dbReference type="SAM" id="MobiDB-lite"/>
    </source>
</evidence>
<keyword evidence="6" id="KW-0496">Mitochondrion</keyword>
<dbReference type="InterPro" id="IPR018472">
    <property type="entry name" value="Ribosomal_mL64"/>
</dbReference>
<protein>
    <recommendedName>
        <fullName evidence="11">Large ribosomal subunit protein mL64</fullName>
    </recommendedName>
    <alternativeName>
        <fullName evidence="10">39S ribosomal protein L59, mitochondrial</fullName>
    </alternativeName>
    <alternativeName>
        <fullName evidence="12">Growth arrest and DNA damage-inducible proteins-interacting protein 1</fullName>
    </alternativeName>
</protein>
<evidence type="ECO:0000256" key="11">
    <source>
        <dbReference type="ARBA" id="ARBA00035184"/>
    </source>
</evidence>
<evidence type="ECO:0000256" key="10">
    <source>
        <dbReference type="ARBA" id="ARBA00030700"/>
    </source>
</evidence>
<keyword evidence="4" id="KW-0689">Ribosomal protein</keyword>
<evidence type="ECO:0000256" key="3">
    <source>
        <dbReference type="ARBA" id="ARBA00005421"/>
    </source>
</evidence>
<feature type="compositionally biased region" description="Basic residues" evidence="14">
    <location>
        <begin position="238"/>
        <end position="247"/>
    </location>
</feature>
<reference evidence="16" key="1">
    <citation type="submission" date="2025-08" db="UniProtKB">
        <authorList>
            <consortium name="RefSeq"/>
        </authorList>
    </citation>
    <scope>IDENTIFICATION</scope>
</reference>
<evidence type="ECO:0000256" key="9">
    <source>
        <dbReference type="ARBA" id="ARBA00023306"/>
    </source>
</evidence>
<dbReference type="RefSeq" id="XP_014663727.1">
    <property type="nucleotide sequence ID" value="XM_014808241.1"/>
</dbReference>
<evidence type="ECO:0000256" key="6">
    <source>
        <dbReference type="ARBA" id="ARBA00023128"/>
    </source>
</evidence>
<feature type="region of interest" description="Disordered" evidence="14">
    <location>
        <begin position="229"/>
        <end position="260"/>
    </location>
</feature>
<sequence>MAAPMKSLRFCRLSQFSLFRSYYVNTVDRFYTFKKINVSDSPQRHFSTNEVQETVKSEEELSEIEEKRNISGLNDRLRSRLDHAKKMPSFLYRWQVLPGRRTRKYYRKLYASFGRDSGLNPAIGWPTSKELDGMIEHEKEWEPTLQERLNTIKQAKEEEEALYMKREAMVKENLAKMEGWKHDYLHQQQQKETAVRLAAEKKQRLMDEVQEEFGMKLDPRDERFKKLMAEKESEEKKRLKAERKKQKESRMVAKLTSIGT</sequence>
<evidence type="ECO:0000256" key="7">
    <source>
        <dbReference type="ARBA" id="ARBA00023242"/>
    </source>
</evidence>
<dbReference type="InterPro" id="IPR043035">
    <property type="entry name" value="Ribosomal_mL64_sf"/>
</dbReference>